<gene>
    <name evidence="3" type="ORF">GDO78_013837</name>
</gene>
<name>A0A8J6BFE8_ELECQ</name>
<evidence type="ECO:0000256" key="2">
    <source>
        <dbReference type="SAM" id="Phobius"/>
    </source>
</evidence>
<keyword evidence="2" id="KW-0472">Membrane</keyword>
<evidence type="ECO:0000313" key="4">
    <source>
        <dbReference type="Proteomes" id="UP000770717"/>
    </source>
</evidence>
<keyword evidence="4" id="KW-1185">Reference proteome</keyword>
<feature type="region of interest" description="Disordered" evidence="1">
    <location>
        <begin position="1"/>
        <end position="32"/>
    </location>
</feature>
<keyword evidence="2" id="KW-1133">Transmembrane helix</keyword>
<sequence length="125" mass="13554">MGAAKMGRRMANSQQHLPTMVPVPHDGPADARKDAPLKAAMMSMLERGRVAPGFSVAAASSSVQFCMIFAVSNRAEVNLPHNTCLDHSTHFRDCKLATLSSHLLGSMNMCLLLLISFQVGDLPRY</sequence>
<dbReference type="EMBL" id="WNTK01010514">
    <property type="protein sequence ID" value="KAG9462575.1"/>
    <property type="molecule type" value="Genomic_DNA"/>
</dbReference>
<protein>
    <submittedName>
        <fullName evidence="3">Uncharacterized protein</fullName>
    </submittedName>
</protein>
<accession>A0A8J6BFE8</accession>
<dbReference type="Proteomes" id="UP000770717">
    <property type="component" value="Unassembled WGS sequence"/>
</dbReference>
<reference evidence="3" key="1">
    <citation type="thesis" date="2020" institute="ProQuest LLC" country="789 East Eisenhower Parkway, Ann Arbor, MI, USA">
        <title>Comparative Genomics and Chromosome Evolution.</title>
        <authorList>
            <person name="Mudd A.B."/>
        </authorList>
    </citation>
    <scope>NUCLEOTIDE SEQUENCE</scope>
    <source>
        <strain evidence="3">HN-11 Male</strain>
        <tissue evidence="3">Kidney and liver</tissue>
    </source>
</reference>
<dbReference type="AlphaFoldDB" id="A0A8J6BFE8"/>
<organism evidence="3 4">
    <name type="scientific">Eleutherodactylus coqui</name>
    <name type="common">Puerto Rican coqui</name>
    <dbReference type="NCBI Taxonomy" id="57060"/>
    <lineage>
        <taxon>Eukaryota</taxon>
        <taxon>Metazoa</taxon>
        <taxon>Chordata</taxon>
        <taxon>Craniata</taxon>
        <taxon>Vertebrata</taxon>
        <taxon>Euteleostomi</taxon>
        <taxon>Amphibia</taxon>
        <taxon>Batrachia</taxon>
        <taxon>Anura</taxon>
        <taxon>Neobatrachia</taxon>
        <taxon>Hyloidea</taxon>
        <taxon>Eleutherodactylidae</taxon>
        <taxon>Eleutherodactylinae</taxon>
        <taxon>Eleutherodactylus</taxon>
        <taxon>Eleutherodactylus</taxon>
    </lineage>
</organism>
<comment type="caution">
    <text evidence="3">The sequence shown here is derived from an EMBL/GenBank/DDBJ whole genome shotgun (WGS) entry which is preliminary data.</text>
</comment>
<proteinExistence type="predicted"/>
<feature type="transmembrane region" description="Helical" evidence="2">
    <location>
        <begin position="99"/>
        <end position="119"/>
    </location>
</feature>
<keyword evidence="2" id="KW-0812">Transmembrane</keyword>
<evidence type="ECO:0000256" key="1">
    <source>
        <dbReference type="SAM" id="MobiDB-lite"/>
    </source>
</evidence>
<evidence type="ECO:0000313" key="3">
    <source>
        <dbReference type="EMBL" id="KAG9462575.1"/>
    </source>
</evidence>